<proteinExistence type="predicted"/>
<sequence>MRVLYLNLRRLKEGLLLLAGVTFIGGLVILGLLKEPCASPTSTSSSPIIYRVRTEEKLVALTFDISWGTETPPKVLDLLRKENVKCTFFLSGPWVKKYPELARRIAEDGHEIASHGHRHINLSPLPPEEIKAEISRAHEAIKEVTGKTPKLIRTPNGDYNAKVLKVAKEMGYTLIQWDVDSLDWKNPGVNTIITRVLKNVRPGSIVLLHASDTCQQTHLALPTIIQGLKEKGYRMVTVSELLQHGPGVAE</sequence>
<name>A0A3D8P3S6_9THEO</name>
<dbReference type="AlphaFoldDB" id="A0A3D8P3S6"/>
<dbReference type="PANTHER" id="PTHR10587:SF128">
    <property type="entry name" value="POLYSACCHARIDE DEACETYLASE PDAB-RELATED"/>
    <property type="match status" value="1"/>
</dbReference>
<dbReference type="Gene3D" id="3.20.20.370">
    <property type="entry name" value="Glycoside hydrolase/deacetylase"/>
    <property type="match status" value="1"/>
</dbReference>
<evidence type="ECO:0000313" key="3">
    <source>
        <dbReference type="EMBL" id="RDV83459.1"/>
    </source>
</evidence>
<dbReference type="SUPFAM" id="SSF88713">
    <property type="entry name" value="Glycoside hydrolase/deacetylase"/>
    <property type="match status" value="1"/>
</dbReference>
<dbReference type="PANTHER" id="PTHR10587">
    <property type="entry name" value="GLYCOSYL TRANSFERASE-RELATED"/>
    <property type="match status" value="1"/>
</dbReference>
<protein>
    <submittedName>
        <fullName evidence="3">Polysaccharide deacetylase family sporulation protein PdaB</fullName>
    </submittedName>
</protein>
<keyword evidence="1" id="KW-0812">Transmembrane</keyword>
<dbReference type="GO" id="GO:0016020">
    <property type="term" value="C:membrane"/>
    <property type="evidence" value="ECO:0007669"/>
    <property type="project" value="TreeGrafter"/>
</dbReference>
<dbReference type="InterPro" id="IPR011330">
    <property type="entry name" value="Glyco_hydro/deAcase_b/a-brl"/>
</dbReference>
<organism evidence="3 4">
    <name type="scientific">Ammonifex thiophilus</name>
    <dbReference type="NCBI Taxonomy" id="444093"/>
    <lineage>
        <taxon>Bacteria</taxon>
        <taxon>Bacillati</taxon>
        <taxon>Bacillota</taxon>
        <taxon>Clostridia</taxon>
        <taxon>Thermoanaerobacterales</taxon>
        <taxon>Thermoanaerobacteraceae</taxon>
        <taxon>Ammonifex</taxon>
    </lineage>
</organism>
<evidence type="ECO:0000259" key="2">
    <source>
        <dbReference type="PROSITE" id="PS51677"/>
    </source>
</evidence>
<dbReference type="Pfam" id="PF01522">
    <property type="entry name" value="Polysacc_deac_1"/>
    <property type="match status" value="1"/>
</dbReference>
<dbReference type="EMBL" id="QSLN01000005">
    <property type="protein sequence ID" value="RDV83459.1"/>
    <property type="molecule type" value="Genomic_DNA"/>
</dbReference>
<evidence type="ECO:0000256" key="1">
    <source>
        <dbReference type="SAM" id="Phobius"/>
    </source>
</evidence>
<dbReference type="InterPro" id="IPR014132">
    <property type="entry name" value="PdaB-like"/>
</dbReference>
<dbReference type="RefSeq" id="WP_115792519.1">
    <property type="nucleotide sequence ID" value="NZ_QSLN01000005.1"/>
</dbReference>
<dbReference type="OrthoDB" id="9806342at2"/>
<keyword evidence="1" id="KW-1133">Transmembrane helix</keyword>
<keyword evidence="4" id="KW-1185">Reference proteome</keyword>
<dbReference type="InterPro" id="IPR002509">
    <property type="entry name" value="NODB_dom"/>
</dbReference>
<dbReference type="PROSITE" id="PS51677">
    <property type="entry name" value="NODB"/>
    <property type="match status" value="1"/>
</dbReference>
<comment type="caution">
    <text evidence="3">The sequence shown here is derived from an EMBL/GenBank/DDBJ whole genome shotgun (WGS) entry which is preliminary data.</text>
</comment>
<dbReference type="NCBIfam" id="TIGR02764">
    <property type="entry name" value="spore_ybaN_pdaB"/>
    <property type="match status" value="1"/>
</dbReference>
<feature type="transmembrane region" description="Helical" evidence="1">
    <location>
        <begin position="15"/>
        <end position="33"/>
    </location>
</feature>
<keyword evidence="1" id="KW-0472">Membrane</keyword>
<dbReference type="GO" id="GO:0016810">
    <property type="term" value="F:hydrolase activity, acting on carbon-nitrogen (but not peptide) bonds"/>
    <property type="evidence" value="ECO:0007669"/>
    <property type="project" value="InterPro"/>
</dbReference>
<accession>A0A3D8P3S6</accession>
<feature type="domain" description="NodB homology" evidence="2">
    <location>
        <begin position="57"/>
        <end position="236"/>
    </location>
</feature>
<dbReference type="Proteomes" id="UP000256329">
    <property type="component" value="Unassembled WGS sequence"/>
</dbReference>
<dbReference type="GO" id="GO:0005975">
    <property type="term" value="P:carbohydrate metabolic process"/>
    <property type="evidence" value="ECO:0007669"/>
    <property type="project" value="InterPro"/>
</dbReference>
<evidence type="ECO:0000313" key="4">
    <source>
        <dbReference type="Proteomes" id="UP000256329"/>
    </source>
</evidence>
<gene>
    <name evidence="3" type="primary">pdaB</name>
    <name evidence="3" type="ORF">DXX99_05605</name>
</gene>
<reference evidence="3 4" key="1">
    <citation type="submission" date="2018-08" db="EMBL/GenBank/DDBJ databases">
        <title>Form III RuBisCO-mediated autotrophy in Thermodesulfobium bacteria.</title>
        <authorList>
            <person name="Toshchakov S.V."/>
            <person name="Kublanov I.V."/>
            <person name="Frolov E."/>
            <person name="Bonch-Osmolovskaya E.A."/>
            <person name="Tourova T.P."/>
            <person name="Chernych N.A."/>
            <person name="Lebedinsky A.V."/>
        </authorList>
    </citation>
    <scope>NUCLEOTIDE SEQUENCE [LARGE SCALE GENOMIC DNA]</scope>
    <source>
        <strain evidence="3 4">SR</strain>
    </source>
</reference>
<dbReference type="InterPro" id="IPR050248">
    <property type="entry name" value="Polysacc_deacetylase_ArnD"/>
</dbReference>